<keyword evidence="10" id="KW-0812">Transmembrane</keyword>
<comment type="subunit">
    <text evidence="9">Monomer.</text>
</comment>
<dbReference type="GO" id="GO:0036431">
    <property type="term" value="F:dCMP kinase activity"/>
    <property type="evidence" value="ECO:0007669"/>
    <property type="project" value="RHEA"/>
</dbReference>
<keyword evidence="5 9" id="KW-0067">ATP-binding</keyword>
<dbReference type="HAMAP" id="MF_00235">
    <property type="entry name" value="Adenylate_kinase_Adk"/>
    <property type="match status" value="1"/>
</dbReference>
<keyword evidence="10" id="KW-0472">Membrane</keyword>
<dbReference type="GO" id="GO:0036430">
    <property type="term" value="F:CMP kinase activity"/>
    <property type="evidence" value="ECO:0007669"/>
    <property type="project" value="RHEA"/>
</dbReference>
<dbReference type="PROSITE" id="PS00113">
    <property type="entry name" value="ADENYLATE_KINASE"/>
    <property type="match status" value="1"/>
</dbReference>
<keyword evidence="7 9" id="KW-0539">Nucleus</keyword>
<dbReference type="SUPFAM" id="SSF55073">
    <property type="entry name" value="Nucleotide cyclase"/>
    <property type="match status" value="1"/>
</dbReference>
<feature type="binding site" evidence="9">
    <location>
        <begin position="61"/>
        <end position="63"/>
    </location>
    <ligand>
        <name>a ribonucleoside 5'-phosphate</name>
        <dbReference type="ChEBI" id="CHEBI:58043"/>
    </ligand>
</feature>
<dbReference type="InterPro" id="IPR001054">
    <property type="entry name" value="A/G_cyclase"/>
</dbReference>
<dbReference type="PANTHER" id="PTHR23359">
    <property type="entry name" value="NUCLEOTIDE KINASE"/>
    <property type="match status" value="1"/>
</dbReference>
<dbReference type="InterPro" id="IPR027417">
    <property type="entry name" value="P-loop_NTPase"/>
</dbReference>
<dbReference type="InterPro" id="IPR029787">
    <property type="entry name" value="Nucleotide_cyclase"/>
</dbReference>
<dbReference type="InterPro" id="IPR033690">
    <property type="entry name" value="Adenylat_kinase_CS"/>
</dbReference>
<comment type="function">
    <text evidence="9">Catalyzes the phosphorylation of pyrimidine nucleoside monophosphates at the expense of ATP. Plays an important role in de novo pyrimidine nucleotide biosynthesis. Has preference for UMP and CMP as phosphate acceptors.</text>
</comment>
<evidence type="ECO:0000256" key="4">
    <source>
        <dbReference type="ARBA" id="ARBA00022777"/>
    </source>
</evidence>
<protein>
    <recommendedName>
        <fullName evidence="9">UMP-CMP kinase</fullName>
        <ecNumber evidence="9">2.7.4.14</ecNumber>
    </recommendedName>
    <alternativeName>
        <fullName evidence="9">Deoxycytidylate kinase</fullName>
        <shortName evidence="9">CK</shortName>
        <shortName evidence="9">dCMP kinase</shortName>
    </alternativeName>
    <alternativeName>
        <fullName evidence="9">Uridine monophosphate/cytidine monophosphate kinase</fullName>
        <shortName evidence="9">UMP/CMP kinase</shortName>
        <shortName evidence="9">UMP/CMPK</shortName>
    </alternativeName>
</protein>
<accession>A0A2P6NQQ2</accession>
<dbReference type="GO" id="GO:0005737">
    <property type="term" value="C:cytoplasm"/>
    <property type="evidence" value="ECO:0007669"/>
    <property type="project" value="UniProtKB-SubCell"/>
</dbReference>
<dbReference type="CDD" id="cd01428">
    <property type="entry name" value="ADK"/>
    <property type="match status" value="1"/>
</dbReference>
<keyword evidence="6 9" id="KW-0665">Pyrimidine biosynthesis</keyword>
<comment type="caution">
    <text evidence="9">Lacks conserved residue(s) required for the propagation of feature annotation.</text>
</comment>
<gene>
    <name evidence="12" type="ORF">PROFUN_05411</name>
</gene>
<proteinExistence type="inferred from homology"/>
<dbReference type="Gene3D" id="3.30.70.1230">
    <property type="entry name" value="Nucleotide cyclase"/>
    <property type="match status" value="1"/>
</dbReference>
<dbReference type="CDD" id="cd07302">
    <property type="entry name" value="CHD"/>
    <property type="match status" value="1"/>
</dbReference>
<comment type="domain">
    <text evidence="9">Consists of three domains, a large central CORE domain and two small peripheral domains, NMPbind and LID, which undergo movements during catalysis. The LID domain closes over the site of phosphoryl transfer upon ATP binding. Assembling and dissambling the active center during each catalytic cycle provides an effective means to prevent ATP hydrolysis.</text>
</comment>
<keyword evidence="1 9" id="KW-0963">Cytoplasm</keyword>
<evidence type="ECO:0000256" key="6">
    <source>
        <dbReference type="ARBA" id="ARBA00022975"/>
    </source>
</evidence>
<feature type="binding site" evidence="9">
    <location>
        <position position="135"/>
    </location>
    <ligand>
        <name>a ribonucleoside 5'-phosphate</name>
        <dbReference type="ChEBI" id="CHEBI:58043"/>
    </ligand>
</feature>
<dbReference type="InterPro" id="IPR006266">
    <property type="entry name" value="UMP_CMP_kinase"/>
</dbReference>
<evidence type="ECO:0000313" key="13">
    <source>
        <dbReference type="Proteomes" id="UP000241769"/>
    </source>
</evidence>
<evidence type="ECO:0000256" key="5">
    <source>
        <dbReference type="ARBA" id="ARBA00022840"/>
    </source>
</evidence>
<dbReference type="Pfam" id="PF00211">
    <property type="entry name" value="Guanylate_cyc"/>
    <property type="match status" value="1"/>
</dbReference>
<evidence type="ECO:0000256" key="9">
    <source>
        <dbReference type="HAMAP-Rule" id="MF_03172"/>
    </source>
</evidence>
<feature type="domain" description="Guanylate cyclase" evidence="11">
    <location>
        <begin position="863"/>
        <end position="995"/>
    </location>
</feature>
<comment type="subcellular location">
    <subcellularLocation>
        <location evidence="9">Cytoplasm</location>
    </subcellularLocation>
    <subcellularLocation>
        <location evidence="9">Nucleus</location>
    </subcellularLocation>
</comment>
<evidence type="ECO:0000313" key="12">
    <source>
        <dbReference type="EMBL" id="PRP86270.1"/>
    </source>
</evidence>
<feature type="binding site" evidence="9">
    <location>
        <position position="40"/>
    </location>
    <ligand>
        <name>a ribonucleoside 5'-phosphate</name>
        <dbReference type="ChEBI" id="CHEBI:58043"/>
    </ligand>
</feature>
<organism evidence="12 13">
    <name type="scientific">Planoprotostelium fungivorum</name>
    <dbReference type="NCBI Taxonomy" id="1890364"/>
    <lineage>
        <taxon>Eukaryota</taxon>
        <taxon>Amoebozoa</taxon>
        <taxon>Evosea</taxon>
        <taxon>Variosea</taxon>
        <taxon>Cavosteliida</taxon>
        <taxon>Cavosteliaceae</taxon>
        <taxon>Planoprotostelium</taxon>
    </lineage>
</organism>
<keyword evidence="4 9" id="KW-0418">Kinase</keyword>
<dbReference type="HAMAP" id="MF_03172">
    <property type="entry name" value="Adenylate_kinase_UMP_CMP_kin"/>
    <property type="match status" value="1"/>
</dbReference>
<dbReference type="GO" id="GO:0035556">
    <property type="term" value="P:intracellular signal transduction"/>
    <property type="evidence" value="ECO:0007669"/>
    <property type="project" value="InterPro"/>
</dbReference>
<comment type="catalytic activity">
    <reaction evidence="8 9">
        <text>UMP + ATP = UDP + ADP</text>
        <dbReference type="Rhea" id="RHEA:24400"/>
        <dbReference type="ChEBI" id="CHEBI:30616"/>
        <dbReference type="ChEBI" id="CHEBI:57865"/>
        <dbReference type="ChEBI" id="CHEBI:58223"/>
        <dbReference type="ChEBI" id="CHEBI:456216"/>
        <dbReference type="EC" id="2.7.4.14"/>
    </reaction>
</comment>
<dbReference type="GO" id="GO:0006221">
    <property type="term" value="P:pyrimidine nucleotide biosynthetic process"/>
    <property type="evidence" value="ECO:0007669"/>
    <property type="project" value="UniProtKB-UniRule"/>
</dbReference>
<feature type="transmembrane region" description="Helical" evidence="10">
    <location>
        <begin position="423"/>
        <end position="450"/>
    </location>
</feature>
<keyword evidence="3 9" id="KW-0547">Nucleotide-binding</keyword>
<evidence type="ECO:0000259" key="11">
    <source>
        <dbReference type="PROSITE" id="PS50125"/>
    </source>
</evidence>
<dbReference type="FunFam" id="3.40.50.300:FF:000315">
    <property type="entry name" value="Adenylate kinase 1"/>
    <property type="match status" value="1"/>
</dbReference>
<dbReference type="InParanoid" id="A0A2P6NQQ2"/>
<dbReference type="Pfam" id="PF00406">
    <property type="entry name" value="ADK"/>
    <property type="match status" value="1"/>
</dbReference>
<feature type="binding site" evidence="9">
    <location>
        <position position="95"/>
    </location>
    <ligand>
        <name>CMP</name>
        <dbReference type="ChEBI" id="CHEBI:60377"/>
    </ligand>
</feature>
<dbReference type="GO" id="GO:0009190">
    <property type="term" value="P:cyclic nucleotide biosynthetic process"/>
    <property type="evidence" value="ECO:0007669"/>
    <property type="project" value="InterPro"/>
</dbReference>
<evidence type="ECO:0000256" key="10">
    <source>
        <dbReference type="SAM" id="Phobius"/>
    </source>
</evidence>
<dbReference type="EC" id="2.7.4.14" evidence="9"/>
<dbReference type="GO" id="GO:0005524">
    <property type="term" value="F:ATP binding"/>
    <property type="evidence" value="ECO:0007669"/>
    <property type="project" value="UniProtKB-KW"/>
</dbReference>
<dbReference type="SUPFAM" id="SSF52540">
    <property type="entry name" value="P-loop containing nucleoside triphosphate hydrolases"/>
    <property type="match status" value="1"/>
</dbReference>
<comment type="catalytic activity">
    <reaction evidence="9">
        <text>dCMP + ATP = dCDP + ADP</text>
        <dbReference type="Rhea" id="RHEA:25094"/>
        <dbReference type="ChEBI" id="CHEBI:30616"/>
        <dbReference type="ChEBI" id="CHEBI:57566"/>
        <dbReference type="ChEBI" id="CHEBI:58593"/>
        <dbReference type="ChEBI" id="CHEBI:456216"/>
        <dbReference type="EC" id="2.7.4.14"/>
    </reaction>
</comment>
<dbReference type="PROSITE" id="PS50125">
    <property type="entry name" value="GUANYLATE_CYCLASE_2"/>
    <property type="match status" value="1"/>
</dbReference>
<dbReference type="STRING" id="1890364.A0A2P6NQQ2"/>
<dbReference type="InterPro" id="IPR000850">
    <property type="entry name" value="Adenylat/UMP-CMP_kin"/>
</dbReference>
<dbReference type="AlphaFoldDB" id="A0A2P6NQQ2"/>
<dbReference type="EMBL" id="MDYQ01000033">
    <property type="protein sequence ID" value="PRP86270.1"/>
    <property type="molecule type" value="Genomic_DNA"/>
</dbReference>
<evidence type="ECO:0000256" key="1">
    <source>
        <dbReference type="ARBA" id="ARBA00022490"/>
    </source>
</evidence>
<feature type="binding site" evidence="9">
    <location>
        <position position="129"/>
    </location>
    <ligand>
        <name>ATP</name>
        <dbReference type="ChEBI" id="CHEBI:30616"/>
    </ligand>
</feature>
<keyword evidence="10" id="KW-1133">Transmembrane helix</keyword>
<keyword evidence="13" id="KW-1185">Reference proteome</keyword>
<feature type="binding site" evidence="9">
    <location>
        <position position="146"/>
    </location>
    <ligand>
        <name>a ribonucleoside 5'-phosphate</name>
        <dbReference type="ChEBI" id="CHEBI:58043"/>
    </ligand>
</feature>
<dbReference type="Gene3D" id="3.40.50.300">
    <property type="entry name" value="P-loop containing nucleotide triphosphate hydrolases"/>
    <property type="match status" value="1"/>
</dbReference>
<evidence type="ECO:0000256" key="8">
    <source>
        <dbReference type="ARBA" id="ARBA00048116"/>
    </source>
</evidence>
<comment type="similarity">
    <text evidence="9">Belongs to the adenylate kinase family. UMP-CMP kinase subfamily.</text>
</comment>
<evidence type="ECO:0000256" key="3">
    <source>
        <dbReference type="ARBA" id="ARBA00022741"/>
    </source>
</evidence>
<feature type="binding site" evidence="9">
    <location>
        <begin position="14"/>
        <end position="19"/>
    </location>
    <ligand>
        <name>ATP</name>
        <dbReference type="ChEBI" id="CHEBI:30616"/>
    </ligand>
</feature>
<dbReference type="GO" id="GO:0005634">
    <property type="term" value="C:nucleus"/>
    <property type="evidence" value="ECO:0007669"/>
    <property type="project" value="UniProtKB-SubCell"/>
</dbReference>
<sequence length="1112" mass="123650">MSKPLVVFVLGGPGAGKGTQSERIVNQFDFVHLSAGDLLRTEMNSGSSNGEMISSMIKEGKIVPSEVTVRLLETAMKKSDKNKFLIDGFPRNEENNQSWEREMGGKINFGFVLYFSVSEEELEKRLLNRGQTSGRSDDNIASIKKRFNTYKESTIPVIEYYAKQGKAVKINGEKPVEEVWEEVKKEFVTRDGSDARIVITPSPSLQSCSIMMMEDLASIDKCTLVCALQAAPCSPATGPITSAPRWERDMIDHRDAVSREASITRAQNALEQGKPMRFYVYLSDDHSIGSKHLSHLSSNGVRMSGWKLLMDHFAQRSRSTCELKQIFLSPSASCRKSQRCYDLKPFNNPSIPSPSQQEILDHRNNRSLALTDMGILSNHNTAVLPLTVADSATKIRIHAASRSSSRGSISGGKSSRSLFRRILSIRCISVTCAVFFIIAASIVITATGYITQQDLRQAQVSSQQQGVNLVSQKQLDRTLGVIEDTLTMLVAFLRTNPMSPNLNPLGYEFPHYTPLLNFMRQLASPSTFVSLGFTWVDGKSVGVSLDNGVWTVYENTQTLNYSVADHTIGFGTYSRWLITETSNLTTLNVSNPLFSIDAQAPQLPTTSCNLVFWTGAYYPSLPPVAMLCQARYLCSNDVDLIGLVSTCVSSISIQGMLSETLNDIGVPGGMAYIVDSNQNIIATSTGLFPYTGQGQPITTQNTNLTWVTSSYKAYIGNINGTSNVEYGGVSYRILGTPVTGHGAIGWTIILMLPISQDNYLRNSALICLAICIMASVLFFILILYLTKSLFHMSEELEKVSKLELDLNRLSEPPFLEASRLYKSFVMMHAALSSFSKYVPKEIIGHILKSRKEAIPYMSTANATIYFQDIKGFTSLAETVNPEVLADVTAEYMEAMTSIIIDHGGVIDKYIGDCIMALFNLPSDLKHHENAACQAATECTMHLKKLNKRWKKLYNFELNHRIGINSGEVLAGNIGSSQRLAFTCIGDNVNLASRVENVNKYYGTSVLITENTFSKIDKELFTYRKISTVQVEGKTRETSLYEITREKMGDKVQQFQMYEESLSLYDSNQLSAAERSLERLLEKYPGDQPAQHLMERVEKARKGEWVRVEMLAK</sequence>
<comment type="caution">
    <text evidence="12">The sequence shown here is derived from an EMBL/GenBank/DDBJ whole genome shotgun (WGS) entry which is preliminary data.</text>
</comment>
<comment type="cofactor">
    <cofactor evidence="9">
        <name>Mg(2+)</name>
        <dbReference type="ChEBI" id="CHEBI:18420"/>
    </cofactor>
    <text evidence="9">Binds 1 Mg(2+) ion per monomer.</text>
</comment>
<dbReference type="PRINTS" id="PR00094">
    <property type="entry name" value="ADENYLTKNASE"/>
</dbReference>
<dbReference type="NCBIfam" id="TIGR01359">
    <property type="entry name" value="UMP_CMP_kin_fam"/>
    <property type="match status" value="1"/>
</dbReference>
<dbReference type="OrthoDB" id="442176at2759"/>
<reference evidence="12 13" key="1">
    <citation type="journal article" date="2018" name="Genome Biol. Evol.">
        <title>Multiple Roots of Fruiting Body Formation in Amoebozoa.</title>
        <authorList>
            <person name="Hillmann F."/>
            <person name="Forbes G."/>
            <person name="Novohradska S."/>
            <person name="Ferling I."/>
            <person name="Riege K."/>
            <person name="Groth M."/>
            <person name="Westermann M."/>
            <person name="Marz M."/>
            <person name="Spaller T."/>
            <person name="Winckler T."/>
            <person name="Schaap P."/>
            <person name="Glockner G."/>
        </authorList>
    </citation>
    <scope>NUCLEOTIDE SEQUENCE [LARGE SCALE GENOMIC DNA]</scope>
    <source>
        <strain evidence="12 13">Jena</strain>
    </source>
</reference>
<evidence type="ECO:0000256" key="2">
    <source>
        <dbReference type="ARBA" id="ARBA00022679"/>
    </source>
</evidence>
<dbReference type="GO" id="GO:0006207">
    <property type="term" value="P:'de novo' pyrimidine nucleobase biosynthetic process"/>
    <property type="evidence" value="ECO:0007669"/>
    <property type="project" value="InterPro"/>
</dbReference>
<name>A0A2P6NQQ2_9EUKA</name>
<feature type="binding site" evidence="9">
    <location>
        <begin position="88"/>
        <end position="91"/>
    </location>
    <ligand>
        <name>a ribonucleoside 5'-phosphate</name>
        <dbReference type="ChEBI" id="CHEBI:58043"/>
    </ligand>
</feature>
<dbReference type="SMART" id="SM00044">
    <property type="entry name" value="CYCc"/>
    <property type="match status" value="1"/>
</dbReference>
<feature type="binding site" evidence="9">
    <location>
        <position position="174"/>
    </location>
    <ligand>
        <name>ATP</name>
        <dbReference type="ChEBI" id="CHEBI:30616"/>
    </ligand>
</feature>
<feature type="region of interest" description="LID" evidence="9">
    <location>
        <begin position="128"/>
        <end position="138"/>
    </location>
</feature>
<evidence type="ECO:0000256" key="7">
    <source>
        <dbReference type="ARBA" id="ARBA00023242"/>
    </source>
</evidence>
<dbReference type="Proteomes" id="UP000241769">
    <property type="component" value="Unassembled WGS sequence"/>
</dbReference>
<feature type="transmembrane region" description="Helical" evidence="10">
    <location>
        <begin position="764"/>
        <end position="785"/>
    </location>
</feature>
<keyword evidence="2 9" id="KW-0808">Transferase</keyword>
<comment type="catalytic activity">
    <reaction evidence="9">
        <text>CMP + ATP = CDP + ADP</text>
        <dbReference type="Rhea" id="RHEA:11600"/>
        <dbReference type="ChEBI" id="CHEBI:30616"/>
        <dbReference type="ChEBI" id="CHEBI:58069"/>
        <dbReference type="ChEBI" id="CHEBI:60377"/>
        <dbReference type="ChEBI" id="CHEBI:456216"/>
        <dbReference type="EC" id="2.7.4.14"/>
    </reaction>
</comment>
<dbReference type="GO" id="GO:0033862">
    <property type="term" value="F:UMP kinase activity"/>
    <property type="evidence" value="ECO:0007669"/>
    <property type="project" value="RHEA"/>
</dbReference>